<protein>
    <submittedName>
        <fullName evidence="2">DUF3775 domain-containing protein</fullName>
    </submittedName>
</protein>
<organism evidence="2 3">
    <name type="scientific">Mesobacterium hydrothermale</name>
    <dbReference type="NCBI Taxonomy" id="3111907"/>
    <lineage>
        <taxon>Bacteria</taxon>
        <taxon>Pseudomonadati</taxon>
        <taxon>Pseudomonadota</taxon>
        <taxon>Alphaproteobacteria</taxon>
        <taxon>Rhodobacterales</taxon>
        <taxon>Roseobacteraceae</taxon>
        <taxon>Mesobacterium</taxon>
    </lineage>
</organism>
<reference evidence="2 3" key="1">
    <citation type="submission" date="2024-01" db="EMBL/GenBank/DDBJ databases">
        <title>Mesobacterium rodlantinim sp. nov., isolated from shallow sea hydrothermal systems off Kueishantao Island.</title>
        <authorList>
            <person name="Su Z."/>
            <person name="Tang K."/>
        </authorList>
    </citation>
    <scope>NUCLEOTIDE SEQUENCE [LARGE SCALE GENOMIC DNA]</scope>
    <source>
        <strain evidence="2 3">TK19101</strain>
    </source>
</reference>
<evidence type="ECO:0000313" key="2">
    <source>
        <dbReference type="EMBL" id="MEC3859734.1"/>
    </source>
</evidence>
<evidence type="ECO:0000256" key="1">
    <source>
        <dbReference type="SAM" id="Coils"/>
    </source>
</evidence>
<dbReference type="InterPro" id="IPR022254">
    <property type="entry name" value="DUF3775"/>
</dbReference>
<dbReference type="Pfam" id="PF12616">
    <property type="entry name" value="DUF3775"/>
    <property type="match status" value="1"/>
</dbReference>
<gene>
    <name evidence="2" type="ORF">VK792_00435</name>
</gene>
<evidence type="ECO:0000313" key="3">
    <source>
        <dbReference type="Proteomes" id="UP001348149"/>
    </source>
</evidence>
<dbReference type="EMBL" id="JAYLLH010000001">
    <property type="protein sequence ID" value="MEC3859734.1"/>
    <property type="molecule type" value="Genomic_DNA"/>
</dbReference>
<proteinExistence type="predicted"/>
<dbReference type="Proteomes" id="UP001348149">
    <property type="component" value="Unassembled WGS sequence"/>
</dbReference>
<name>A0ABU6HDN5_9RHOB</name>
<feature type="coiled-coil region" evidence="1">
    <location>
        <begin position="13"/>
        <end position="40"/>
    </location>
</feature>
<sequence>MFEIISPRKVAQVVLMSRELDRAEAELRAFIDRLNEEEQAALVTVMWVGRDSFDAEDWQEAYQTALSEATTPTADYLIGTPHLSENLEAGMEAFGVSVTDIEDDLMLDR</sequence>
<comment type="caution">
    <text evidence="2">The sequence shown here is derived from an EMBL/GenBank/DDBJ whole genome shotgun (WGS) entry which is preliminary data.</text>
</comment>
<keyword evidence="1" id="KW-0175">Coiled coil</keyword>
<accession>A0ABU6HDN5</accession>
<dbReference type="RefSeq" id="WP_326295203.1">
    <property type="nucleotide sequence ID" value="NZ_JAYLLH010000001.1"/>
</dbReference>
<keyword evidence="3" id="KW-1185">Reference proteome</keyword>